<name>A0A0G0MSD4_9BACT</name>
<accession>A0A0G0MSD4</accession>
<dbReference type="GO" id="GO:0003887">
    <property type="term" value="F:DNA-directed DNA polymerase activity"/>
    <property type="evidence" value="ECO:0007669"/>
    <property type="project" value="UniProtKB-KW"/>
</dbReference>
<dbReference type="PATRIC" id="fig|1619100.3.peg.119"/>
<comment type="catalytic activity">
    <reaction evidence="8">
        <text>DNA(n) + a 2'-deoxyribonucleoside 5'-triphosphate = DNA(n+1) + diphosphate</text>
        <dbReference type="Rhea" id="RHEA:22508"/>
        <dbReference type="Rhea" id="RHEA-COMP:17339"/>
        <dbReference type="Rhea" id="RHEA-COMP:17340"/>
        <dbReference type="ChEBI" id="CHEBI:33019"/>
        <dbReference type="ChEBI" id="CHEBI:61560"/>
        <dbReference type="ChEBI" id="CHEBI:173112"/>
        <dbReference type="EC" id="2.7.7.7"/>
    </reaction>
</comment>
<evidence type="ECO:0000256" key="1">
    <source>
        <dbReference type="ARBA" id="ARBA00004496"/>
    </source>
</evidence>
<evidence type="ECO:0000313" key="11">
    <source>
        <dbReference type="Proteomes" id="UP000034799"/>
    </source>
</evidence>
<dbReference type="GO" id="GO:0006260">
    <property type="term" value="P:DNA replication"/>
    <property type="evidence" value="ECO:0007669"/>
    <property type="project" value="UniProtKB-KW"/>
</dbReference>
<keyword evidence="7" id="KW-0239">DNA-directed DNA polymerase</keyword>
<dbReference type="InterPro" id="IPR029460">
    <property type="entry name" value="DNAPol_HHH"/>
</dbReference>
<dbReference type="CDD" id="cd04485">
    <property type="entry name" value="DnaE_OBF"/>
    <property type="match status" value="1"/>
</dbReference>
<evidence type="ECO:0000256" key="5">
    <source>
        <dbReference type="ARBA" id="ARBA00022695"/>
    </source>
</evidence>
<dbReference type="Pfam" id="PF02811">
    <property type="entry name" value="PHP"/>
    <property type="match status" value="1"/>
</dbReference>
<dbReference type="SUPFAM" id="SSF89550">
    <property type="entry name" value="PHP domain-like"/>
    <property type="match status" value="1"/>
</dbReference>
<evidence type="ECO:0000256" key="8">
    <source>
        <dbReference type="ARBA" id="ARBA00049244"/>
    </source>
</evidence>
<proteinExistence type="predicted"/>
<dbReference type="AlphaFoldDB" id="A0A0G0MSD4"/>
<dbReference type="InterPro" id="IPR041931">
    <property type="entry name" value="DNA_pol3_alpha_thumb_dom"/>
</dbReference>
<evidence type="ECO:0000256" key="4">
    <source>
        <dbReference type="ARBA" id="ARBA00022679"/>
    </source>
</evidence>
<dbReference type="Pfam" id="PF01336">
    <property type="entry name" value="tRNA_anti-codon"/>
    <property type="match status" value="1"/>
</dbReference>
<dbReference type="EMBL" id="LBWK01000001">
    <property type="protein sequence ID" value="KKR06078.1"/>
    <property type="molecule type" value="Genomic_DNA"/>
</dbReference>
<keyword evidence="6" id="KW-0235">DNA replication</keyword>
<dbReference type="Pfam" id="PF17657">
    <property type="entry name" value="DNA_pol3_finger"/>
    <property type="match status" value="1"/>
</dbReference>
<dbReference type="Gene3D" id="1.10.150.870">
    <property type="match status" value="1"/>
</dbReference>
<dbReference type="SMART" id="SM00481">
    <property type="entry name" value="POLIIIAc"/>
    <property type="match status" value="1"/>
</dbReference>
<dbReference type="GO" id="GO:0003676">
    <property type="term" value="F:nucleic acid binding"/>
    <property type="evidence" value="ECO:0007669"/>
    <property type="project" value="InterPro"/>
</dbReference>
<evidence type="ECO:0000313" key="10">
    <source>
        <dbReference type="EMBL" id="KKR06078.1"/>
    </source>
</evidence>
<dbReference type="NCBIfam" id="TIGR00594">
    <property type="entry name" value="polc"/>
    <property type="match status" value="1"/>
</dbReference>
<dbReference type="Gene3D" id="1.10.10.1600">
    <property type="entry name" value="Bacterial DNA polymerase III alpha subunit, thumb domain"/>
    <property type="match status" value="1"/>
</dbReference>
<dbReference type="CDD" id="cd12113">
    <property type="entry name" value="PHP_PolIIIA_DnaE3"/>
    <property type="match status" value="1"/>
</dbReference>
<comment type="caution">
    <text evidence="10">The sequence shown here is derived from an EMBL/GenBank/DDBJ whole genome shotgun (WGS) entry which is preliminary data.</text>
</comment>
<dbReference type="InterPro" id="IPR011708">
    <property type="entry name" value="DNA_pol3_alpha_NTPase_dom"/>
</dbReference>
<evidence type="ECO:0000259" key="9">
    <source>
        <dbReference type="SMART" id="SM00481"/>
    </source>
</evidence>
<dbReference type="Pfam" id="PF07733">
    <property type="entry name" value="DNA_pol3_alpha"/>
    <property type="match status" value="1"/>
</dbReference>
<dbReference type="STRING" id="1619100.UT34_C0001G0118"/>
<dbReference type="InterPro" id="IPR003141">
    <property type="entry name" value="Pol/His_phosphatase_N"/>
</dbReference>
<dbReference type="Gene3D" id="3.20.20.140">
    <property type="entry name" value="Metal-dependent hydrolases"/>
    <property type="match status" value="1"/>
</dbReference>
<dbReference type="InterPro" id="IPR004013">
    <property type="entry name" value="PHP_dom"/>
</dbReference>
<evidence type="ECO:0000256" key="3">
    <source>
        <dbReference type="ARBA" id="ARBA00019114"/>
    </source>
</evidence>
<dbReference type="EC" id="2.7.7.7" evidence="2"/>
<dbReference type="GO" id="GO:0008408">
    <property type="term" value="F:3'-5' exonuclease activity"/>
    <property type="evidence" value="ECO:0007669"/>
    <property type="project" value="InterPro"/>
</dbReference>
<dbReference type="Proteomes" id="UP000034799">
    <property type="component" value="Unassembled WGS sequence"/>
</dbReference>
<gene>
    <name evidence="10" type="ORF">UT34_C0001G0118</name>
</gene>
<organism evidence="10 11">
    <name type="scientific">candidate division WS6 bacterium GW2011_GWF2_39_15</name>
    <dbReference type="NCBI Taxonomy" id="1619100"/>
    <lineage>
        <taxon>Bacteria</taxon>
        <taxon>Candidatus Dojkabacteria</taxon>
    </lineage>
</organism>
<dbReference type="NCBIfam" id="NF004226">
    <property type="entry name" value="PRK05673.1"/>
    <property type="match status" value="1"/>
</dbReference>
<comment type="subcellular location">
    <subcellularLocation>
        <location evidence="1">Cytoplasm</location>
    </subcellularLocation>
</comment>
<dbReference type="InterPro" id="IPR004365">
    <property type="entry name" value="NA-bd_OB_tRNA"/>
</dbReference>
<dbReference type="PANTHER" id="PTHR32294">
    <property type="entry name" value="DNA POLYMERASE III SUBUNIT ALPHA"/>
    <property type="match status" value="1"/>
</dbReference>
<evidence type="ECO:0000256" key="2">
    <source>
        <dbReference type="ARBA" id="ARBA00012417"/>
    </source>
</evidence>
<keyword evidence="5" id="KW-0548">Nucleotidyltransferase</keyword>
<evidence type="ECO:0000256" key="6">
    <source>
        <dbReference type="ARBA" id="ARBA00022705"/>
    </source>
</evidence>
<dbReference type="InterPro" id="IPR004805">
    <property type="entry name" value="DnaE2/DnaE/PolC"/>
</dbReference>
<dbReference type="PANTHER" id="PTHR32294:SF0">
    <property type="entry name" value="DNA POLYMERASE III SUBUNIT ALPHA"/>
    <property type="match status" value="1"/>
</dbReference>
<dbReference type="GO" id="GO:0005737">
    <property type="term" value="C:cytoplasm"/>
    <property type="evidence" value="ECO:0007669"/>
    <property type="project" value="UniProtKB-SubCell"/>
</dbReference>
<dbReference type="Pfam" id="PF14579">
    <property type="entry name" value="HHH_6"/>
    <property type="match status" value="1"/>
</dbReference>
<protein>
    <recommendedName>
        <fullName evidence="3">DNA polymerase III subunit alpha</fullName>
        <ecNumber evidence="2">2.7.7.7</ecNumber>
    </recommendedName>
</protein>
<reference evidence="10 11" key="1">
    <citation type="journal article" date="2015" name="Nature">
        <title>rRNA introns, odd ribosomes, and small enigmatic genomes across a large radiation of phyla.</title>
        <authorList>
            <person name="Brown C.T."/>
            <person name="Hug L.A."/>
            <person name="Thomas B.C."/>
            <person name="Sharon I."/>
            <person name="Castelle C.J."/>
            <person name="Singh A."/>
            <person name="Wilkins M.J."/>
            <person name="Williams K.H."/>
            <person name="Banfield J.F."/>
        </authorList>
    </citation>
    <scope>NUCLEOTIDE SEQUENCE [LARGE SCALE GENOMIC DNA]</scope>
</reference>
<dbReference type="InterPro" id="IPR016195">
    <property type="entry name" value="Pol/histidinol_Pase-like"/>
</dbReference>
<sequence>MSFTHLHLHSEYSLLDGVIRIPELIAKIKECGMNACALTDHGNMYGTFKFYNEMKHAELKPILGCEIYLAPRTRFDKEAGTDNKTPHLTVLAQNLTGYKNLVKLVSSGFMEGFYYRPRVDWEILEKYSEGLIVLSGCLSGPVSKLFRDGRGKEAVKTAQKFKDLFKDRYFLEIQRNGIKEQDDLNLELIKLSKELNIPLVATCDAHYVNKEDYNVQEIVWAISDGKTLDDPTRRVAPTKEYYFKNQQEMEELFKDLPEAISNTQKIVDMVEDFSISFGRVEPHYLDLPEGVTPKDHLRDLVMQGAQKKYKEITDEIQTRIDYELEIIDDKGYNNYFLVVYDFVRYCVENGIMVGARGSAVGTVVGYCLNIAGVDPITWELYFERFLNPGRESPPDIDLDISDQRRQELIKYAQVKYGEPNVRQIITFSKLQTRQAIRDVSRVMGIDLQTADKLSKLVKVEFGKTKPIDYMMENNPEFAEIINSSEKLQQMSQVVKKIAGLARGVSMHACGVIVAPEPVDNFIPIQRDSKDEGVGMAQFEMTDLEYVGLLKLDFLGLKNLNIIDTAVRKIKRHKGIDLDLSTIDVNDQNIYQMLRDGHTMGVFQLEGEGMTKALITIRPETPEDLCYLLAAYRPGPIEFIPQYAAVKKGEKQPTYIIDDLEPILGVTNGVITYQEQVMKIATDIAGYTLSEADNMRRAMGKKKMEIMEAEKPKFIKGGVDKGYAEEKIAEIWDLLVKFANYGFNKSHAAAYAMVSYYTAYLKYYYPLEYMAALLEADLENFNRISLDIQECTRLGIEVVHPDINKSGSFFTVEEGDVKRIRFGLGAIKNVGAEIVRQIVAEQTQNGEYLSLDDFVYRNIQHKLQMRVVEYLIMAGAMDEWGDRGALLKILPGIYERFKKQKQTEANGQIDFFNNGETQESSIELMKTPVPTDIHTPMHQILQWEKELLGLYFTSHPLDDLQEFFAQKGVIPIKNLITIKGGRLVILGALITKVRRITTKKGERMAFLTIEDKTSSIDALVFPRTYEEMKDMFEANKPILIAARISERDEGKSVILEKAKYVDQDKFASDFKGVIFKITKKNTKKQIAQLKEYIKTNAGDTAVRILIQEGKDMKTVEIKNKITLDQKGRELMNIFS</sequence>
<feature type="domain" description="Polymerase/histidinol phosphatase N-terminal" evidence="9">
    <location>
        <begin position="4"/>
        <end position="71"/>
    </location>
</feature>
<evidence type="ECO:0000256" key="7">
    <source>
        <dbReference type="ARBA" id="ARBA00022932"/>
    </source>
</evidence>
<keyword evidence="4" id="KW-0808">Transferase</keyword>
<dbReference type="InterPro" id="IPR040982">
    <property type="entry name" value="DNA_pol3_finger"/>
</dbReference>